<sequence length="106" mass="12262">MSKRTYNNINRISSMRRINSGCGHFETGRMMSLKPHPHHPLNYAIDLLCFLCEVPKAPWTITIICREPICRACCNFEGFNCTVYYIESAKLIRYSRVLSQARQFAG</sequence>
<reference evidence="2" key="1">
    <citation type="submission" date="2017-05" db="UniProtKB">
        <authorList>
            <consortium name="EnsemblMetazoa"/>
        </authorList>
    </citation>
    <scope>IDENTIFICATION</scope>
</reference>
<feature type="domain" description="Interferon regulatory factor 2-binding protein 1/2-like zinc finger" evidence="1">
    <location>
        <begin position="49"/>
        <end position="94"/>
    </location>
</feature>
<name>A0A1X7SMT1_AMPQE</name>
<dbReference type="EnsemblMetazoa" id="Aqu2.1.03394_001">
    <property type="protein sequence ID" value="Aqu2.1.03394_001"/>
    <property type="gene ID" value="Aqu2.1.03394"/>
</dbReference>
<protein>
    <recommendedName>
        <fullName evidence="1">Interferon regulatory factor 2-binding protein 1/2-like zinc finger domain-containing protein</fullName>
    </recommendedName>
</protein>
<proteinExistence type="predicted"/>
<dbReference type="InterPro" id="IPR022750">
    <property type="entry name" value="IRF-2BP1_2-like_Znf"/>
</dbReference>
<evidence type="ECO:0000313" key="2">
    <source>
        <dbReference type="EnsemblMetazoa" id="Aqu2.1.03394_001"/>
    </source>
</evidence>
<organism evidence="2">
    <name type="scientific">Amphimedon queenslandica</name>
    <name type="common">Sponge</name>
    <dbReference type="NCBI Taxonomy" id="400682"/>
    <lineage>
        <taxon>Eukaryota</taxon>
        <taxon>Metazoa</taxon>
        <taxon>Porifera</taxon>
        <taxon>Demospongiae</taxon>
        <taxon>Heteroscleromorpha</taxon>
        <taxon>Haplosclerida</taxon>
        <taxon>Niphatidae</taxon>
        <taxon>Amphimedon</taxon>
    </lineage>
</organism>
<dbReference type="InParanoid" id="A0A1X7SMT1"/>
<accession>A0A1X7SMT1</accession>
<dbReference type="AlphaFoldDB" id="A0A1X7SMT1"/>
<evidence type="ECO:0000259" key="1">
    <source>
        <dbReference type="Pfam" id="PF11261"/>
    </source>
</evidence>
<dbReference type="Pfam" id="PF11261">
    <property type="entry name" value="IRF-2BP1_2"/>
    <property type="match status" value="1"/>
</dbReference>